<evidence type="ECO:0000256" key="4">
    <source>
        <dbReference type="ARBA" id="ARBA00022448"/>
    </source>
</evidence>
<keyword evidence="4" id="KW-0813">Transport</keyword>
<evidence type="ECO:0000256" key="2">
    <source>
        <dbReference type="ARBA" id="ARBA00010199"/>
    </source>
</evidence>
<dbReference type="Proteomes" id="UP000718793">
    <property type="component" value="Unassembled WGS sequence"/>
</dbReference>
<dbReference type="RefSeq" id="WP_216488601.1">
    <property type="nucleotide sequence ID" value="NZ_JAHMHH010000001.1"/>
</dbReference>
<evidence type="ECO:0000256" key="5">
    <source>
        <dbReference type="ARBA" id="ARBA00031636"/>
    </source>
</evidence>
<keyword evidence="6" id="KW-1133">Transmembrane helix</keyword>
<name>A0ABS6DPH4_9MOLU</name>
<protein>
    <recommendedName>
        <fullName evidence="3">Probable multidrug resistance protein NorM</fullName>
    </recommendedName>
    <alternativeName>
        <fullName evidence="5">Multidrug-efflux transporter</fullName>
    </alternativeName>
</protein>
<evidence type="ECO:0000313" key="7">
    <source>
        <dbReference type="EMBL" id="MBU4692221.1"/>
    </source>
</evidence>
<feature type="transmembrane region" description="Helical" evidence="6">
    <location>
        <begin position="348"/>
        <end position="371"/>
    </location>
</feature>
<feature type="transmembrane region" description="Helical" evidence="6">
    <location>
        <begin position="113"/>
        <end position="134"/>
    </location>
</feature>
<feature type="transmembrane region" description="Helical" evidence="6">
    <location>
        <begin position="234"/>
        <end position="254"/>
    </location>
</feature>
<comment type="function">
    <text evidence="1">Multidrug efflux pump.</text>
</comment>
<keyword evidence="8" id="KW-1185">Reference proteome</keyword>
<dbReference type="InterPro" id="IPR002528">
    <property type="entry name" value="MATE_fam"/>
</dbReference>
<comment type="similarity">
    <text evidence="2">Belongs to the multi antimicrobial extrusion (MATE) (TC 2.A.66.1) family.</text>
</comment>
<comment type="caution">
    <text evidence="7">The sequence shown here is derived from an EMBL/GenBank/DDBJ whole genome shotgun (WGS) entry which is preliminary data.</text>
</comment>
<reference evidence="7" key="1">
    <citation type="submission" date="2021-06" db="EMBL/GenBank/DDBJ databases">
        <title>Novel Mycoplasma species detected in California sea lions (Zalophus californianus) from the USA.</title>
        <authorList>
            <person name="Volokhov D.V."/>
            <person name="Furtak V.A."/>
            <person name="Zagorodnyaya T.A."/>
        </authorList>
    </citation>
    <scope>NUCLEOTIDE SEQUENCE [LARGE SCALE GENOMIC DNA]</scope>
    <source>
        <strain evidence="7">CSL 5346</strain>
    </source>
</reference>
<feature type="transmembrane region" description="Helical" evidence="6">
    <location>
        <begin position="391"/>
        <end position="410"/>
    </location>
</feature>
<feature type="transmembrane region" description="Helical" evidence="6">
    <location>
        <begin position="314"/>
        <end position="336"/>
    </location>
</feature>
<organism evidence="7 8">
    <name type="scientific">Mycoplasma zalophi</name>
    <dbReference type="NCBI Taxonomy" id="191287"/>
    <lineage>
        <taxon>Bacteria</taxon>
        <taxon>Bacillati</taxon>
        <taxon>Mycoplasmatota</taxon>
        <taxon>Mollicutes</taxon>
        <taxon>Mycoplasmataceae</taxon>
        <taxon>Mycoplasma</taxon>
    </lineage>
</organism>
<sequence>MNLKLKQKLEINSWKDFWMPKDMKMILKLTFPIFLQILINVIATIVGSLSVNWYLKVTHETGQVVGTYFYALAKVILVYNLISFIPTLVSSGVLIICSNLIGQNRHSELPKIIWTGVYVNLFIAFVFFISMWFASPFLLEAMGSKSTIKIYDQNHNILHDNELIFTTKYLRYMLFWLFFYSIAQVFAAGLQAIKKNNIAVIGAIIGNFFAVAWMYILLYGFSKYNPIYLTAFDYTLGALIQLLINFIFCHFLIFKKYKTRIKDTFKWDYAKKTLVLGTPISLEYGVWTISQFLISSAISTGGLGDQYIGMYRAIIMITGITTAFNTALGAVTNVLIGIEIGKDDKKQAYNLAWQLFVTGLYFSLLSGIILISLTYPLLKLYQIDTLTINKIGYWIMFFSVLKIIVDTANLTILRALWSANDIWIPILISLITMMAVQVSLVHIILDVWYKKGESTLTASFAFSIVFLSLVVDPGLRSIIYIRRWIKKTWHKYAKKF</sequence>
<dbReference type="PANTHER" id="PTHR43298">
    <property type="entry name" value="MULTIDRUG RESISTANCE PROTEIN NORM-RELATED"/>
    <property type="match status" value="1"/>
</dbReference>
<dbReference type="PANTHER" id="PTHR43298:SF2">
    <property type="entry name" value="FMN_FAD EXPORTER YEEO-RELATED"/>
    <property type="match status" value="1"/>
</dbReference>
<feature type="transmembrane region" description="Helical" evidence="6">
    <location>
        <begin position="197"/>
        <end position="222"/>
    </location>
</feature>
<evidence type="ECO:0000256" key="6">
    <source>
        <dbReference type="SAM" id="Phobius"/>
    </source>
</evidence>
<keyword evidence="6" id="KW-0812">Transmembrane</keyword>
<proteinExistence type="inferred from homology"/>
<feature type="transmembrane region" description="Helical" evidence="6">
    <location>
        <begin position="422"/>
        <end position="445"/>
    </location>
</feature>
<feature type="transmembrane region" description="Helical" evidence="6">
    <location>
        <begin position="274"/>
        <end position="294"/>
    </location>
</feature>
<evidence type="ECO:0000256" key="3">
    <source>
        <dbReference type="ARBA" id="ARBA00020268"/>
    </source>
</evidence>
<keyword evidence="6" id="KW-0472">Membrane</keyword>
<dbReference type="InterPro" id="IPR050222">
    <property type="entry name" value="MATE_MdtK"/>
</dbReference>
<dbReference type="EMBL" id="JAHMHH010000001">
    <property type="protein sequence ID" value="MBU4692221.1"/>
    <property type="molecule type" value="Genomic_DNA"/>
</dbReference>
<evidence type="ECO:0000256" key="1">
    <source>
        <dbReference type="ARBA" id="ARBA00003408"/>
    </source>
</evidence>
<feature type="transmembrane region" description="Helical" evidence="6">
    <location>
        <begin position="75"/>
        <end position="101"/>
    </location>
</feature>
<feature type="transmembrane region" description="Helical" evidence="6">
    <location>
        <begin position="29"/>
        <end position="55"/>
    </location>
</feature>
<feature type="transmembrane region" description="Helical" evidence="6">
    <location>
        <begin position="169"/>
        <end position="190"/>
    </location>
</feature>
<feature type="transmembrane region" description="Helical" evidence="6">
    <location>
        <begin position="457"/>
        <end position="481"/>
    </location>
</feature>
<accession>A0ABS6DPH4</accession>
<dbReference type="Pfam" id="PF01554">
    <property type="entry name" value="MatE"/>
    <property type="match status" value="2"/>
</dbReference>
<evidence type="ECO:0000313" key="8">
    <source>
        <dbReference type="Proteomes" id="UP000718793"/>
    </source>
</evidence>
<gene>
    <name evidence="7" type="ORF">KQ875_01255</name>
</gene>